<comment type="caution">
    <text evidence="1">The sequence shown here is derived from an EMBL/GenBank/DDBJ whole genome shotgun (WGS) entry which is preliminary data.</text>
</comment>
<dbReference type="RefSeq" id="WP_212657448.1">
    <property type="nucleotide sequence ID" value="NZ_JAGXTP010000001.1"/>
</dbReference>
<evidence type="ECO:0000313" key="2">
    <source>
        <dbReference type="Proteomes" id="UP000678281"/>
    </source>
</evidence>
<name>A0A942E977_9HYPH</name>
<dbReference type="EMBL" id="JAGXTP010000001">
    <property type="protein sequence ID" value="MBS3847857.1"/>
    <property type="molecule type" value="Genomic_DNA"/>
</dbReference>
<accession>A0A942E977</accession>
<gene>
    <name evidence="1" type="ORF">KD146_04010</name>
</gene>
<organism evidence="1 2">
    <name type="scientific">Devosia litorisediminis</name>
    <dbReference type="NCBI Taxonomy" id="2829817"/>
    <lineage>
        <taxon>Bacteria</taxon>
        <taxon>Pseudomonadati</taxon>
        <taxon>Pseudomonadota</taxon>
        <taxon>Alphaproteobacteria</taxon>
        <taxon>Hyphomicrobiales</taxon>
        <taxon>Devosiaceae</taxon>
        <taxon>Devosia</taxon>
    </lineage>
</organism>
<keyword evidence="2" id="KW-1185">Reference proteome</keyword>
<reference evidence="1" key="1">
    <citation type="submission" date="2021-04" db="EMBL/GenBank/DDBJ databases">
        <title>Devosia litorisediminis sp. nov., isolated from a sand dune.</title>
        <authorList>
            <person name="Park S."/>
            <person name="Yoon J.-H."/>
        </authorList>
    </citation>
    <scope>NUCLEOTIDE SEQUENCE</scope>
    <source>
        <strain evidence="1">BSSL-BM10</strain>
    </source>
</reference>
<protein>
    <submittedName>
        <fullName evidence="1">Uncharacterized protein</fullName>
    </submittedName>
</protein>
<proteinExistence type="predicted"/>
<dbReference type="AlphaFoldDB" id="A0A942E977"/>
<sequence>MSPTHAVAREHLQRAAAVLQSADSQSRQLLHIVKRTISLIDDLPELPVKRTSNVLDFATYRDLHAVSK</sequence>
<evidence type="ECO:0000313" key="1">
    <source>
        <dbReference type="EMBL" id="MBS3847857.1"/>
    </source>
</evidence>
<dbReference type="Proteomes" id="UP000678281">
    <property type="component" value="Unassembled WGS sequence"/>
</dbReference>